<dbReference type="InterPro" id="IPR000084">
    <property type="entry name" value="PE-PGRS_N"/>
</dbReference>
<dbReference type="Pfam" id="PF00934">
    <property type="entry name" value="PE"/>
    <property type="match status" value="1"/>
</dbReference>
<sequence>MTQPPPRAVGGGAFDVDITQAPQAIRQLEQALEELRSIRQDATLLGHITPPTTDQVSIDAARALGMTATGGPTSFLAALEAGIAELDRMIQALRAGLSAYQEGDEQGRSRLSISS</sequence>
<evidence type="ECO:0000313" key="2">
    <source>
        <dbReference type="EMBL" id="GAA4784119.1"/>
    </source>
</evidence>
<evidence type="ECO:0000259" key="1">
    <source>
        <dbReference type="Pfam" id="PF00934"/>
    </source>
</evidence>
<organism evidence="2 3">
    <name type="scientific">Actinomycetospora chlora</name>
    <dbReference type="NCBI Taxonomy" id="663608"/>
    <lineage>
        <taxon>Bacteria</taxon>
        <taxon>Bacillati</taxon>
        <taxon>Actinomycetota</taxon>
        <taxon>Actinomycetes</taxon>
        <taxon>Pseudonocardiales</taxon>
        <taxon>Pseudonocardiaceae</taxon>
        <taxon>Actinomycetospora</taxon>
    </lineage>
</organism>
<feature type="domain" description="PE" evidence="1">
    <location>
        <begin position="23"/>
        <end position="105"/>
    </location>
</feature>
<accession>A0ABP9AQ52</accession>
<dbReference type="EMBL" id="BAABHO010000010">
    <property type="protein sequence ID" value="GAA4784119.1"/>
    <property type="molecule type" value="Genomic_DNA"/>
</dbReference>
<proteinExistence type="predicted"/>
<reference evidence="3" key="1">
    <citation type="journal article" date="2019" name="Int. J. Syst. Evol. Microbiol.">
        <title>The Global Catalogue of Microorganisms (GCM) 10K type strain sequencing project: providing services to taxonomists for standard genome sequencing and annotation.</title>
        <authorList>
            <consortium name="The Broad Institute Genomics Platform"/>
            <consortium name="The Broad Institute Genome Sequencing Center for Infectious Disease"/>
            <person name="Wu L."/>
            <person name="Ma J."/>
        </authorList>
    </citation>
    <scope>NUCLEOTIDE SEQUENCE [LARGE SCALE GENOMIC DNA]</scope>
    <source>
        <strain evidence="3">JCM 17979</strain>
    </source>
</reference>
<name>A0ABP9AQ52_9PSEU</name>
<protein>
    <recommendedName>
        <fullName evidence="1">PE domain-containing protein</fullName>
    </recommendedName>
</protein>
<evidence type="ECO:0000313" key="3">
    <source>
        <dbReference type="Proteomes" id="UP001500928"/>
    </source>
</evidence>
<dbReference type="RefSeq" id="WP_345413000.1">
    <property type="nucleotide sequence ID" value="NZ_BAABHO010000010.1"/>
</dbReference>
<dbReference type="Proteomes" id="UP001500928">
    <property type="component" value="Unassembled WGS sequence"/>
</dbReference>
<keyword evidence="3" id="KW-1185">Reference proteome</keyword>
<comment type="caution">
    <text evidence="2">The sequence shown here is derived from an EMBL/GenBank/DDBJ whole genome shotgun (WGS) entry which is preliminary data.</text>
</comment>
<gene>
    <name evidence="2" type="ORF">GCM10023200_17120</name>
</gene>